<sequence length="58" mass="6547">MCWNICSIISDRPESPIVGVTNNHSNNSTIQTALFCCDICAFLAYGLRYTLHTSFTFR</sequence>
<protein>
    <submittedName>
        <fullName evidence="1">Uncharacterized protein</fullName>
    </submittedName>
</protein>
<proteinExistence type="predicted"/>
<comment type="caution">
    <text evidence="1">The sequence shown here is derived from an EMBL/GenBank/DDBJ whole genome shotgun (WGS) entry which is preliminary data.</text>
</comment>
<evidence type="ECO:0000313" key="2">
    <source>
        <dbReference type="Proteomes" id="UP000748531"/>
    </source>
</evidence>
<dbReference type="EMBL" id="LUCH01001676">
    <property type="protein sequence ID" value="KAF5402659.1"/>
    <property type="molecule type" value="Genomic_DNA"/>
</dbReference>
<reference evidence="1" key="1">
    <citation type="submission" date="2019-05" db="EMBL/GenBank/DDBJ databases">
        <title>Annotation for the trematode Paragonimus heterotremus.</title>
        <authorList>
            <person name="Choi Y.-J."/>
        </authorList>
    </citation>
    <scope>NUCLEOTIDE SEQUENCE</scope>
    <source>
        <strain evidence="1">LC</strain>
    </source>
</reference>
<dbReference type="Proteomes" id="UP000748531">
    <property type="component" value="Unassembled WGS sequence"/>
</dbReference>
<gene>
    <name evidence="1" type="ORF">PHET_04014</name>
</gene>
<accession>A0A8J4TN03</accession>
<evidence type="ECO:0000313" key="1">
    <source>
        <dbReference type="EMBL" id="KAF5402659.1"/>
    </source>
</evidence>
<keyword evidence="2" id="KW-1185">Reference proteome</keyword>
<name>A0A8J4TN03_9TREM</name>
<dbReference type="AlphaFoldDB" id="A0A8J4TN03"/>
<organism evidence="1 2">
    <name type="scientific">Paragonimus heterotremus</name>
    <dbReference type="NCBI Taxonomy" id="100268"/>
    <lineage>
        <taxon>Eukaryota</taxon>
        <taxon>Metazoa</taxon>
        <taxon>Spiralia</taxon>
        <taxon>Lophotrochozoa</taxon>
        <taxon>Platyhelminthes</taxon>
        <taxon>Trematoda</taxon>
        <taxon>Digenea</taxon>
        <taxon>Plagiorchiida</taxon>
        <taxon>Troglotremata</taxon>
        <taxon>Troglotrematidae</taxon>
        <taxon>Paragonimus</taxon>
    </lineage>
</organism>